<organism evidence="3 4">
    <name type="scientific">Phytophthora oleae</name>
    <dbReference type="NCBI Taxonomy" id="2107226"/>
    <lineage>
        <taxon>Eukaryota</taxon>
        <taxon>Sar</taxon>
        <taxon>Stramenopiles</taxon>
        <taxon>Oomycota</taxon>
        <taxon>Peronosporomycetes</taxon>
        <taxon>Peronosporales</taxon>
        <taxon>Peronosporaceae</taxon>
        <taxon>Phytophthora</taxon>
    </lineage>
</organism>
<evidence type="ECO:0000256" key="1">
    <source>
        <dbReference type="SAM" id="MobiDB-lite"/>
    </source>
</evidence>
<feature type="region of interest" description="Disordered" evidence="1">
    <location>
        <begin position="23"/>
        <end position="56"/>
    </location>
</feature>
<sequence>MYRYGSWKFIVDYVGTRTERQVMSHAQSIHAKRKRDEKRGERQSMAKARDAEQTSVVAKLAKTTAGGRVNPSPAKVRKLMPATDTLLLSQEARHSLELPFEETAKESSTLLLSTSKSGGNSIAPDSPLCSPPQDIMIGSFFSDDDLFELIDTPSPPMGKAFTL</sequence>
<keyword evidence="4" id="KW-1185">Reference proteome</keyword>
<feature type="compositionally biased region" description="Basic and acidic residues" evidence="1">
    <location>
        <begin position="37"/>
        <end position="52"/>
    </location>
</feature>
<evidence type="ECO:0000259" key="2">
    <source>
        <dbReference type="PROSITE" id="PS51294"/>
    </source>
</evidence>
<dbReference type="PROSITE" id="PS51294">
    <property type="entry name" value="HTH_MYB"/>
    <property type="match status" value="1"/>
</dbReference>
<name>A0ABD3G2K9_9STRA</name>
<comment type="caution">
    <text evidence="3">The sequence shown here is derived from an EMBL/GenBank/DDBJ whole genome shotgun (WGS) entry which is preliminary data.</text>
</comment>
<dbReference type="EMBL" id="JBIMZQ010000004">
    <property type="protein sequence ID" value="KAL3672176.1"/>
    <property type="molecule type" value="Genomic_DNA"/>
</dbReference>
<dbReference type="InterPro" id="IPR017930">
    <property type="entry name" value="Myb_dom"/>
</dbReference>
<dbReference type="AlphaFoldDB" id="A0ABD3G2K9"/>
<evidence type="ECO:0000313" key="3">
    <source>
        <dbReference type="EMBL" id="KAL3672176.1"/>
    </source>
</evidence>
<protein>
    <recommendedName>
        <fullName evidence="2">HTH myb-type domain-containing protein</fullName>
    </recommendedName>
</protein>
<feature type="domain" description="HTH myb-type" evidence="2">
    <location>
        <begin position="1"/>
        <end position="34"/>
    </location>
</feature>
<gene>
    <name evidence="3" type="ORF">V7S43_002839</name>
</gene>
<evidence type="ECO:0000313" key="4">
    <source>
        <dbReference type="Proteomes" id="UP001632037"/>
    </source>
</evidence>
<accession>A0ABD3G2K9</accession>
<dbReference type="Proteomes" id="UP001632037">
    <property type="component" value="Unassembled WGS sequence"/>
</dbReference>
<proteinExistence type="predicted"/>
<reference evidence="3 4" key="1">
    <citation type="submission" date="2024-09" db="EMBL/GenBank/DDBJ databases">
        <title>Genome sequencing and assembly of Phytophthora oleae, isolate VK10A, causative agent of rot of olive drupes.</title>
        <authorList>
            <person name="Conti Taguali S."/>
            <person name="Riolo M."/>
            <person name="La Spada F."/>
            <person name="Cacciola S.O."/>
            <person name="Dionisio G."/>
        </authorList>
    </citation>
    <scope>NUCLEOTIDE SEQUENCE [LARGE SCALE GENOMIC DNA]</scope>
    <source>
        <strain evidence="3 4">VK10A</strain>
    </source>
</reference>